<evidence type="ECO:0000256" key="1">
    <source>
        <dbReference type="ARBA" id="ARBA00004304"/>
    </source>
</evidence>
<sequence length="90" mass="10452">MRNNQLERMSQQSQKGVPGRGPPEEMIKRLKDQQMRKETLRKLRTRNALVGASIMAVMGGIYLYTLRATRQENFLDKDFDRPSTNQPSKN</sequence>
<keyword evidence="4 7" id="KW-1133">Transmembrane helix</keyword>
<keyword evidence="7" id="KW-0999">Mitochondrion inner membrane</keyword>
<dbReference type="GO" id="GO:0005743">
    <property type="term" value="C:mitochondrial inner membrane"/>
    <property type="evidence" value="ECO:0007669"/>
    <property type="project" value="UniProtKB-UniRule"/>
</dbReference>
<comment type="function">
    <text evidence="7">Required for assembly of cytochrome c oxidase (complex IV).</text>
</comment>
<dbReference type="GO" id="GO:0033617">
    <property type="term" value="P:mitochondrial respiratory chain complex IV assembly"/>
    <property type="evidence" value="ECO:0007669"/>
    <property type="project" value="UniProtKB-UniRule"/>
</dbReference>
<accession>A0AA35XDH2</accession>
<feature type="compositionally biased region" description="Polar residues" evidence="8">
    <location>
        <begin position="1"/>
        <end position="15"/>
    </location>
</feature>
<evidence type="ECO:0000259" key="9">
    <source>
        <dbReference type="Pfam" id="PF09813"/>
    </source>
</evidence>
<feature type="transmembrane region" description="Helical" evidence="7">
    <location>
        <begin position="45"/>
        <end position="65"/>
    </location>
</feature>
<organism evidence="10 11">
    <name type="scientific">Geodia barretti</name>
    <name type="common">Barrett's horny sponge</name>
    <dbReference type="NCBI Taxonomy" id="519541"/>
    <lineage>
        <taxon>Eukaryota</taxon>
        <taxon>Metazoa</taxon>
        <taxon>Porifera</taxon>
        <taxon>Demospongiae</taxon>
        <taxon>Heteroscleromorpha</taxon>
        <taxon>Tetractinellida</taxon>
        <taxon>Astrophorina</taxon>
        <taxon>Geodiidae</taxon>
        <taxon>Geodia</taxon>
    </lineage>
</organism>
<keyword evidence="5 7" id="KW-0496">Mitochondrion</keyword>
<evidence type="ECO:0000256" key="8">
    <source>
        <dbReference type="SAM" id="MobiDB-lite"/>
    </source>
</evidence>
<feature type="region of interest" description="Disordered" evidence="8">
    <location>
        <begin position="1"/>
        <end position="25"/>
    </location>
</feature>
<proteinExistence type="inferred from homology"/>
<dbReference type="PANTHER" id="PTHR15642:SF3">
    <property type="entry name" value="CYTOCHROME C OXIDASE ASSEMBLY FACTOR 3 HOMOLOG, MITOCHONDRIAL"/>
    <property type="match status" value="1"/>
</dbReference>
<evidence type="ECO:0000313" key="10">
    <source>
        <dbReference type="EMBL" id="CAI8046812.1"/>
    </source>
</evidence>
<gene>
    <name evidence="10" type="ORF">GBAR_LOCUS25889</name>
</gene>
<keyword evidence="6 7" id="KW-0472">Membrane</keyword>
<comment type="subunit">
    <text evidence="7">Component of 250-400 kDa complexes called cytochrome oxidase assembly intermediates or COA complexes.</text>
</comment>
<keyword evidence="11" id="KW-1185">Reference proteome</keyword>
<evidence type="ECO:0000256" key="2">
    <source>
        <dbReference type="ARBA" id="ARBA00007035"/>
    </source>
</evidence>
<keyword evidence="3 7" id="KW-0812">Transmembrane</keyword>
<evidence type="ECO:0000313" key="11">
    <source>
        <dbReference type="Proteomes" id="UP001174909"/>
    </source>
</evidence>
<dbReference type="PANTHER" id="PTHR15642">
    <property type="entry name" value="CYTOCHROME C OXIDASE ASSEMBLY FACTOR 3, MITOCHONDRIAL"/>
    <property type="match status" value="1"/>
</dbReference>
<feature type="domain" description="Cytochrome c oxidase assembly factor 3 mitochondrial coiled-coil" evidence="9">
    <location>
        <begin position="34"/>
        <end position="81"/>
    </location>
</feature>
<evidence type="ECO:0000256" key="6">
    <source>
        <dbReference type="ARBA" id="ARBA00023136"/>
    </source>
</evidence>
<dbReference type="InterPro" id="IPR018628">
    <property type="entry name" value="Coa3_CC"/>
</dbReference>
<evidence type="ECO:0000256" key="7">
    <source>
        <dbReference type="RuleBase" id="RU367056"/>
    </source>
</evidence>
<comment type="subcellular location">
    <subcellularLocation>
        <location evidence="1">Mitochondrion membrane</location>
        <topology evidence="1">Single-pass membrane protein</topology>
    </subcellularLocation>
</comment>
<evidence type="ECO:0000256" key="5">
    <source>
        <dbReference type="ARBA" id="ARBA00023128"/>
    </source>
</evidence>
<comment type="caution">
    <text evidence="10">The sequence shown here is derived from an EMBL/GenBank/DDBJ whole genome shotgun (WGS) entry which is preliminary data.</text>
</comment>
<evidence type="ECO:0000256" key="4">
    <source>
        <dbReference type="ARBA" id="ARBA00022989"/>
    </source>
</evidence>
<dbReference type="EMBL" id="CASHTH010003593">
    <property type="protein sequence ID" value="CAI8046812.1"/>
    <property type="molecule type" value="Genomic_DNA"/>
</dbReference>
<dbReference type="InterPro" id="IPR041752">
    <property type="entry name" value="Coa3"/>
</dbReference>
<name>A0AA35XDH2_GEOBA</name>
<reference evidence="10" key="1">
    <citation type="submission" date="2023-03" db="EMBL/GenBank/DDBJ databases">
        <authorList>
            <person name="Steffen K."/>
            <person name="Cardenas P."/>
        </authorList>
    </citation>
    <scope>NUCLEOTIDE SEQUENCE</scope>
</reference>
<dbReference type="Proteomes" id="UP001174909">
    <property type="component" value="Unassembled WGS sequence"/>
</dbReference>
<comment type="similarity">
    <text evidence="2 7">Belongs to the COA3 family.</text>
</comment>
<dbReference type="Pfam" id="PF09813">
    <property type="entry name" value="Coa3_cc"/>
    <property type="match status" value="1"/>
</dbReference>
<dbReference type="AlphaFoldDB" id="A0AA35XDH2"/>
<protein>
    <recommendedName>
        <fullName evidence="7">Cytochrome c oxidase assembly factor 3</fullName>
    </recommendedName>
</protein>
<evidence type="ECO:0000256" key="3">
    <source>
        <dbReference type="ARBA" id="ARBA00022692"/>
    </source>
</evidence>